<feature type="domain" description="Resolvase/invertase-type recombinase catalytic" evidence="1">
    <location>
        <begin position="1"/>
        <end position="27"/>
    </location>
</feature>
<protein>
    <submittedName>
        <fullName evidence="2">Helix-turn-helix domain-containing protein</fullName>
    </submittedName>
</protein>
<sequence>MSVLAEFERDLLRERVRSGIATSSSARRALELVAAGQSYREIGLRLGISKNTVLAIVKRHRAEQAGP</sequence>
<reference evidence="2" key="1">
    <citation type="submission" date="2024-05" db="EMBL/GenBank/DDBJ databases">
        <authorList>
            <person name="Bunk B."/>
            <person name="Swiderski J."/>
            <person name="Sproer C."/>
            <person name="Thiel V."/>
        </authorList>
    </citation>
    <scope>NUCLEOTIDE SEQUENCE</scope>
    <source>
        <strain evidence="2">DSM 17735</strain>
        <plasmid evidence="2">p3</plasmid>
    </source>
</reference>
<dbReference type="Gene3D" id="1.10.10.10">
    <property type="entry name" value="Winged helix-like DNA-binding domain superfamily/Winged helix DNA-binding domain"/>
    <property type="match status" value="1"/>
</dbReference>
<dbReference type="InterPro" id="IPR036388">
    <property type="entry name" value="WH-like_DNA-bd_sf"/>
</dbReference>
<keyword evidence="2" id="KW-0614">Plasmid</keyword>
<dbReference type="AlphaFoldDB" id="A0AAU7LZQ4"/>
<dbReference type="Pfam" id="PF13384">
    <property type="entry name" value="HTH_23"/>
    <property type="match status" value="1"/>
</dbReference>
<dbReference type="InterPro" id="IPR006119">
    <property type="entry name" value="Resolv_N"/>
</dbReference>
<evidence type="ECO:0000259" key="1">
    <source>
        <dbReference type="PROSITE" id="PS51736"/>
    </source>
</evidence>
<proteinExistence type="predicted"/>
<evidence type="ECO:0000313" key="2">
    <source>
        <dbReference type="EMBL" id="XBP73089.1"/>
    </source>
</evidence>
<accession>A0AAU7LZQ4</accession>
<dbReference type="GO" id="GO:0003677">
    <property type="term" value="F:DNA binding"/>
    <property type="evidence" value="ECO:0007669"/>
    <property type="project" value="InterPro"/>
</dbReference>
<dbReference type="GO" id="GO:0000150">
    <property type="term" value="F:DNA strand exchange activity"/>
    <property type="evidence" value="ECO:0007669"/>
    <property type="project" value="InterPro"/>
</dbReference>
<geneLocation type="plasmid" evidence="2">
    <name>p3</name>
</geneLocation>
<dbReference type="EMBL" id="CP157678">
    <property type="protein sequence ID" value="XBP73089.1"/>
    <property type="molecule type" value="Genomic_DNA"/>
</dbReference>
<dbReference type="PROSITE" id="PS51736">
    <property type="entry name" value="RECOMBINASES_3"/>
    <property type="match status" value="1"/>
</dbReference>
<name>A0AAU7LZQ4_9BURK</name>
<organism evidence="2">
    <name type="scientific">Polaromonas hydrogenivorans</name>
    <dbReference type="NCBI Taxonomy" id="335476"/>
    <lineage>
        <taxon>Bacteria</taxon>
        <taxon>Pseudomonadati</taxon>
        <taxon>Pseudomonadota</taxon>
        <taxon>Betaproteobacteria</taxon>
        <taxon>Burkholderiales</taxon>
        <taxon>Comamonadaceae</taxon>
        <taxon>Polaromonas</taxon>
    </lineage>
</organism>
<gene>
    <name evidence="2" type="ORF">ABLV49_24245</name>
</gene>